<evidence type="ECO:0000313" key="2">
    <source>
        <dbReference type="EMBL" id="OUJ18070.1"/>
    </source>
</evidence>
<dbReference type="GO" id="GO:0005840">
    <property type="term" value="C:ribosome"/>
    <property type="evidence" value="ECO:0007669"/>
    <property type="project" value="UniProtKB-KW"/>
</dbReference>
<proteinExistence type="predicted"/>
<gene>
    <name evidence="2" type="ORF">AMET1_1512</name>
</gene>
<protein>
    <submittedName>
        <fullName evidence="2">Ribosomal protein S12 methylthiotransferase accessory factor YcaO</fullName>
    </submittedName>
</protein>
<dbReference type="InterPro" id="IPR017667">
    <property type="entry name" value="Methan_mark_1"/>
</dbReference>
<evidence type="ECO:0000313" key="3">
    <source>
        <dbReference type="Proteomes" id="UP000195137"/>
    </source>
</evidence>
<dbReference type="InterPro" id="IPR003776">
    <property type="entry name" value="YcaO-like_dom"/>
</dbReference>
<dbReference type="Gene3D" id="3.30.1330.230">
    <property type="match status" value="1"/>
</dbReference>
<dbReference type="NCBIfam" id="TIGR03266">
    <property type="entry name" value="methan_mark_1"/>
    <property type="match status" value="1"/>
</dbReference>
<dbReference type="Gene3D" id="3.30.160.660">
    <property type="match status" value="1"/>
</dbReference>
<accession>A0A1Y3G9Z4</accession>
<dbReference type="AlphaFoldDB" id="A0A1Y3G9Z4"/>
<sequence>MNIDTTKKGYINGTHRVIPPKETLEKIEPLKEDVGITRVADITGLDRVGIPVYSSIRPTAEKGAISVYNGKGSTEAEAKASAIMEGIERYSSELHDRELVFDSYSNLTQKTNVLDPRTLILPETTPNPLMARISWIKGYDMMQDEEIYVPANAVFHPLSPGKKGSGLFQTNTNGLASGNILEEAVFHGLTEVIERDAWSLAEAARDTGPKINLQNQEINKLIEKFEQQDISIIIRDLTNDIGIPTFAAVSEDNKLQDPALLTIGMGTHTDARVAIKRAITEVAQSRATQIHGAREDTLKGDNKRKLKYKTVKNQNKHWFNNQNTKQYQNLEKISYIKDDFIDDITHTLKQLNKNGIQKAIFVNLTLPEIEVPVVRVIIPGLEVFAVDPERIGRRCHNARQKGSCVRGAKPQT</sequence>
<dbReference type="EMBL" id="MRZU01000005">
    <property type="protein sequence ID" value="OUJ18070.1"/>
    <property type="molecule type" value="Genomic_DNA"/>
</dbReference>
<dbReference type="PANTHER" id="PTHR37809">
    <property type="entry name" value="RIBOSOMAL PROTEIN S12 METHYLTHIOTRANSFERASE ACCESSORY FACTOR YCAO"/>
    <property type="match status" value="1"/>
</dbReference>
<evidence type="ECO:0000259" key="1">
    <source>
        <dbReference type="PROSITE" id="PS51664"/>
    </source>
</evidence>
<dbReference type="Proteomes" id="UP000195137">
    <property type="component" value="Unassembled WGS sequence"/>
</dbReference>
<keyword evidence="2" id="KW-0808">Transferase</keyword>
<dbReference type="PANTHER" id="PTHR37809:SF1">
    <property type="entry name" value="RIBOSOMAL PROTEIN S12 METHYLTHIOTRANSFERASE ACCESSORY FACTOR YCAO"/>
    <property type="match status" value="1"/>
</dbReference>
<dbReference type="Gene3D" id="3.30.40.250">
    <property type="match status" value="1"/>
</dbReference>
<dbReference type="PROSITE" id="PS51664">
    <property type="entry name" value="YCAO"/>
    <property type="match status" value="1"/>
</dbReference>
<keyword evidence="3" id="KW-1185">Reference proteome</keyword>
<keyword evidence="2" id="KW-0689">Ribosomal protein</keyword>
<dbReference type="OrthoDB" id="7433at2157"/>
<dbReference type="Pfam" id="PF02624">
    <property type="entry name" value="YcaO"/>
    <property type="match status" value="1"/>
</dbReference>
<organism evidence="2 3">
    <name type="scientific">Methanonatronarchaeum thermophilum</name>
    <dbReference type="NCBI Taxonomy" id="1927129"/>
    <lineage>
        <taxon>Archaea</taxon>
        <taxon>Methanobacteriati</taxon>
        <taxon>Methanobacteriota</taxon>
        <taxon>Methanonatronarchaeia</taxon>
        <taxon>Methanonatronarchaeales</taxon>
        <taxon>Methanonatronarchaeaceae</taxon>
        <taxon>Methanonatronarchaeum</taxon>
    </lineage>
</organism>
<keyword evidence="2" id="KW-0687">Ribonucleoprotein</keyword>
<feature type="domain" description="YcaO" evidence="1">
    <location>
        <begin position="70"/>
        <end position="412"/>
    </location>
</feature>
<reference evidence="2 3" key="1">
    <citation type="submission" date="2016-12" db="EMBL/GenBank/DDBJ databases">
        <title>Discovery of methanogenic haloarchaea.</title>
        <authorList>
            <person name="Sorokin D.Y."/>
            <person name="Makarova K.S."/>
            <person name="Abbas B."/>
            <person name="Ferrer M."/>
            <person name="Golyshin P.N."/>
        </authorList>
    </citation>
    <scope>NUCLEOTIDE SEQUENCE [LARGE SCALE GENOMIC DNA]</scope>
    <source>
        <strain evidence="2">AMET1</strain>
    </source>
</reference>
<dbReference type="GO" id="GO:0016740">
    <property type="term" value="F:transferase activity"/>
    <property type="evidence" value="ECO:0007669"/>
    <property type="project" value="UniProtKB-KW"/>
</dbReference>
<dbReference type="RefSeq" id="WP_086637900.1">
    <property type="nucleotide sequence ID" value="NZ_MRZU01000005.1"/>
</dbReference>
<name>A0A1Y3G9Z4_9EURY</name>
<dbReference type="NCBIfam" id="TIGR00702">
    <property type="entry name" value="YcaO-type kinase domain"/>
    <property type="match status" value="1"/>
</dbReference>
<comment type="caution">
    <text evidence="2">The sequence shown here is derived from an EMBL/GenBank/DDBJ whole genome shotgun (WGS) entry which is preliminary data.</text>
</comment>